<dbReference type="InterPro" id="IPR036770">
    <property type="entry name" value="Ankyrin_rpt-contain_sf"/>
</dbReference>
<sequence length="193" mass="20532">VNEFLIDAVEKSRVAQVVSLLKGAADPNTKDPSGYPVLCSATLKGDLLIVDALLEAGANPNLCSEATQKTPLHYACSISNLFILKALLDKGASDKYGSIPLHEASKEGDKNLVTVLMGRGSSLNAQDADGNTPLHIAARWGQSEISAREVCFILLESEPDVNIADKNGRTPLLLAAYRGDSQIVECSLMLVLI</sequence>
<evidence type="ECO:0000256" key="1">
    <source>
        <dbReference type="ARBA" id="ARBA00022737"/>
    </source>
</evidence>
<keyword evidence="1" id="KW-0677">Repeat</keyword>
<keyword evidence="4" id="KW-0418">Kinase</keyword>
<name>A0A5N5SSD3_9CRUS</name>
<keyword evidence="4" id="KW-0808">Transferase</keyword>
<dbReference type="SUPFAM" id="SSF48403">
    <property type="entry name" value="Ankyrin repeat"/>
    <property type="match status" value="1"/>
</dbReference>
<evidence type="ECO:0000313" key="5">
    <source>
        <dbReference type="Proteomes" id="UP000326759"/>
    </source>
</evidence>
<proteinExistence type="predicted"/>
<feature type="repeat" description="ANK" evidence="3">
    <location>
        <begin position="33"/>
        <end position="65"/>
    </location>
</feature>
<dbReference type="GO" id="GO:0016301">
    <property type="term" value="F:kinase activity"/>
    <property type="evidence" value="ECO:0007669"/>
    <property type="project" value="UniProtKB-KW"/>
</dbReference>
<dbReference type="Pfam" id="PF00023">
    <property type="entry name" value="Ank"/>
    <property type="match status" value="2"/>
</dbReference>
<evidence type="ECO:0000256" key="3">
    <source>
        <dbReference type="PROSITE-ProRule" id="PRU00023"/>
    </source>
</evidence>
<dbReference type="PANTHER" id="PTHR24201">
    <property type="entry name" value="ANK_REP_REGION DOMAIN-CONTAINING PROTEIN"/>
    <property type="match status" value="1"/>
</dbReference>
<evidence type="ECO:0000256" key="2">
    <source>
        <dbReference type="ARBA" id="ARBA00023043"/>
    </source>
</evidence>
<accession>A0A5N5SSD3</accession>
<protein>
    <submittedName>
        <fullName evidence="4">Kinase D-interacting substrate</fullName>
    </submittedName>
</protein>
<feature type="repeat" description="ANK" evidence="3">
    <location>
        <begin position="96"/>
        <end position="128"/>
    </location>
</feature>
<dbReference type="InterPro" id="IPR050776">
    <property type="entry name" value="Ank_Repeat/CDKN_Inhibitor"/>
</dbReference>
<organism evidence="4 5">
    <name type="scientific">Armadillidium nasatum</name>
    <dbReference type="NCBI Taxonomy" id="96803"/>
    <lineage>
        <taxon>Eukaryota</taxon>
        <taxon>Metazoa</taxon>
        <taxon>Ecdysozoa</taxon>
        <taxon>Arthropoda</taxon>
        <taxon>Crustacea</taxon>
        <taxon>Multicrustacea</taxon>
        <taxon>Malacostraca</taxon>
        <taxon>Eumalacostraca</taxon>
        <taxon>Peracarida</taxon>
        <taxon>Isopoda</taxon>
        <taxon>Oniscidea</taxon>
        <taxon>Crinocheta</taxon>
        <taxon>Armadillidiidae</taxon>
        <taxon>Armadillidium</taxon>
    </lineage>
</organism>
<dbReference type="Pfam" id="PF12796">
    <property type="entry name" value="Ank_2"/>
    <property type="match status" value="1"/>
</dbReference>
<keyword evidence="2 3" id="KW-0040">ANK repeat</keyword>
<dbReference type="PROSITE" id="PS50088">
    <property type="entry name" value="ANK_REPEAT"/>
    <property type="match status" value="4"/>
</dbReference>
<dbReference type="AlphaFoldDB" id="A0A5N5SSD3"/>
<dbReference type="Gene3D" id="1.25.40.20">
    <property type="entry name" value="Ankyrin repeat-containing domain"/>
    <property type="match status" value="2"/>
</dbReference>
<keyword evidence="5" id="KW-1185">Reference proteome</keyword>
<dbReference type="PROSITE" id="PS50297">
    <property type="entry name" value="ANK_REP_REGION"/>
    <property type="match status" value="3"/>
</dbReference>
<reference evidence="4 5" key="1">
    <citation type="journal article" date="2019" name="PLoS Biol.">
        <title>Sex chromosomes control vertical transmission of feminizing Wolbachia symbionts in an isopod.</title>
        <authorList>
            <person name="Becking T."/>
            <person name="Chebbi M.A."/>
            <person name="Giraud I."/>
            <person name="Moumen B."/>
            <person name="Laverre T."/>
            <person name="Caubet Y."/>
            <person name="Peccoud J."/>
            <person name="Gilbert C."/>
            <person name="Cordaux R."/>
        </authorList>
    </citation>
    <scope>NUCLEOTIDE SEQUENCE [LARGE SCALE GENOMIC DNA]</scope>
    <source>
        <strain evidence="4">ANa2</strain>
        <tissue evidence="4">Whole body excluding digestive tract and cuticle</tissue>
    </source>
</reference>
<feature type="repeat" description="ANK" evidence="3">
    <location>
        <begin position="129"/>
        <end position="166"/>
    </location>
</feature>
<feature type="repeat" description="ANK" evidence="3">
    <location>
        <begin position="67"/>
        <end position="93"/>
    </location>
</feature>
<dbReference type="SMART" id="SM00248">
    <property type="entry name" value="ANK"/>
    <property type="match status" value="4"/>
</dbReference>
<feature type="non-terminal residue" evidence="4">
    <location>
        <position position="1"/>
    </location>
</feature>
<dbReference type="Proteomes" id="UP000326759">
    <property type="component" value="Unassembled WGS sequence"/>
</dbReference>
<comment type="caution">
    <text evidence="4">The sequence shown here is derived from an EMBL/GenBank/DDBJ whole genome shotgun (WGS) entry which is preliminary data.</text>
</comment>
<dbReference type="OrthoDB" id="20872at2759"/>
<gene>
    <name evidence="4" type="ORF">Anas_03935</name>
</gene>
<evidence type="ECO:0000313" key="4">
    <source>
        <dbReference type="EMBL" id="KAB7496927.1"/>
    </source>
</evidence>
<dbReference type="EMBL" id="SEYY01020887">
    <property type="protein sequence ID" value="KAB7496927.1"/>
    <property type="molecule type" value="Genomic_DNA"/>
</dbReference>
<dbReference type="InterPro" id="IPR002110">
    <property type="entry name" value="Ankyrin_rpt"/>
</dbReference>